<gene>
    <name evidence="2" type="ORF">JTE90_020306</name>
</gene>
<protein>
    <submittedName>
        <fullName evidence="2">Uncharacterized protein</fullName>
    </submittedName>
</protein>
<dbReference type="EMBL" id="JAFNEN010000047">
    <property type="protein sequence ID" value="KAG8197928.1"/>
    <property type="molecule type" value="Genomic_DNA"/>
</dbReference>
<feature type="region of interest" description="Disordered" evidence="1">
    <location>
        <begin position="449"/>
        <end position="496"/>
    </location>
</feature>
<evidence type="ECO:0000313" key="3">
    <source>
        <dbReference type="Proteomes" id="UP000827092"/>
    </source>
</evidence>
<proteinExistence type="predicted"/>
<comment type="caution">
    <text evidence="2">The sequence shown here is derived from an EMBL/GenBank/DDBJ whole genome shotgun (WGS) entry which is preliminary data.</text>
</comment>
<feature type="compositionally biased region" description="Basic and acidic residues" evidence="1">
    <location>
        <begin position="383"/>
        <end position="396"/>
    </location>
</feature>
<accession>A0AAV6VQC6</accession>
<sequence length="644" mass="73979">MTSIAEARNCLLKLEDRNVLNNLNYIVTESIEFTEDEPHNISALNKSELDIELEICEEILALDDGTSTDSNEQLFENIDLENIFDSPESVLEIHQGASINGSYQHENIKLECENIKLECGSEDIKLECGSEDIKLECSDAHESNVQSNVETCNDPAKQLFDNESSKVSEDEFDSEIKKCCDILKDEEPSNTYATDHLSQMPILAQFNNTTDSSHIFTEKEIKTEKIEASVAAEIIVKSENVTTDASVHLDQVLLLAQFTNTTNSLQILIEKEIKSENKEIPVPVEARSPVKLEDIPLPVSEESTEKMHKKRNCEESSDSISIVHESNGTKPKKLKSVIYVPNLNMEVKCEKDEDELSLFAETDISTVEEEYEVVEGSDSPQYSKEHSDSEQDDARSKKVSPRSVVVLPETDYLHAEREDINDSGWESMKNLSSEEERYELVRKTWKSSKLPDPNRNLTYHSYRKRHLKNSSAPPKARKRKATSSLDGANTNPPKRQRSCTYLYDINIDFLSAERQKQKAVLNNQMQSEVNQLNNIYFQKEQKLQRDYYHRRNNNAYEQIYDLRHKCQREMANIKQQYSTISSRCTSDLDSGIDKLNQAKNEVLQFFRFYKGFNCEDPTVLSPSQLRELEDIENVYLQFDTLYKR</sequence>
<keyword evidence="3" id="KW-1185">Reference proteome</keyword>
<dbReference type="Proteomes" id="UP000827092">
    <property type="component" value="Unassembled WGS sequence"/>
</dbReference>
<evidence type="ECO:0000313" key="2">
    <source>
        <dbReference type="EMBL" id="KAG8197928.1"/>
    </source>
</evidence>
<evidence type="ECO:0000256" key="1">
    <source>
        <dbReference type="SAM" id="MobiDB-lite"/>
    </source>
</evidence>
<feature type="region of interest" description="Disordered" evidence="1">
    <location>
        <begin position="367"/>
        <end position="403"/>
    </location>
</feature>
<dbReference type="AlphaFoldDB" id="A0AAV6VQC6"/>
<name>A0AAV6VQC6_9ARAC</name>
<feature type="compositionally biased region" description="Polar residues" evidence="1">
    <location>
        <begin position="482"/>
        <end position="493"/>
    </location>
</feature>
<reference evidence="2 3" key="1">
    <citation type="journal article" date="2022" name="Nat. Ecol. Evol.">
        <title>A masculinizing supergene underlies an exaggerated male reproductive morph in a spider.</title>
        <authorList>
            <person name="Hendrickx F."/>
            <person name="De Corte Z."/>
            <person name="Sonet G."/>
            <person name="Van Belleghem S.M."/>
            <person name="Kostlbacher S."/>
            <person name="Vangestel C."/>
        </authorList>
    </citation>
    <scope>NUCLEOTIDE SEQUENCE [LARGE SCALE GENOMIC DNA]</scope>
    <source>
        <strain evidence="2">W744_W776</strain>
    </source>
</reference>
<organism evidence="2 3">
    <name type="scientific">Oedothorax gibbosus</name>
    <dbReference type="NCBI Taxonomy" id="931172"/>
    <lineage>
        <taxon>Eukaryota</taxon>
        <taxon>Metazoa</taxon>
        <taxon>Ecdysozoa</taxon>
        <taxon>Arthropoda</taxon>
        <taxon>Chelicerata</taxon>
        <taxon>Arachnida</taxon>
        <taxon>Araneae</taxon>
        <taxon>Araneomorphae</taxon>
        <taxon>Entelegynae</taxon>
        <taxon>Araneoidea</taxon>
        <taxon>Linyphiidae</taxon>
        <taxon>Erigoninae</taxon>
        <taxon>Oedothorax</taxon>
    </lineage>
</organism>